<dbReference type="EMBL" id="DVNH01000026">
    <property type="protein sequence ID" value="HIU51786.1"/>
    <property type="molecule type" value="Genomic_DNA"/>
</dbReference>
<evidence type="ECO:0000313" key="12">
    <source>
        <dbReference type="EMBL" id="HIU51786.1"/>
    </source>
</evidence>
<sequence>MERIKIFACKTAEKFTEEICNHLGLPMGKITSMKFKNDNNFVQILETVREQDVYIVQTTQPPVNERLMELFITIDAVKRASARNINVVLPYFPYSRSDKKDQPRVPVTAKLMAQLLEAAGATRIITCDLHNPAIQAYFNVNCDRLTAEYLLEDYFKKKELEDMVIVATDAGSSKKAYKYSEFFKCPIALIDKRREGNDDRAIASTVIGDVTNKNAIIFDDEIDTAGSMIETVKVLERYKAKSIYAACTHGVLSGPAIERIKNSAIKELVITNTIPLPEEKKIDKITVLSIAPLFAESIRRINEARSLGDLLKMC</sequence>
<keyword evidence="6" id="KW-0547">Nucleotide-binding</keyword>
<proteinExistence type="predicted"/>
<dbReference type="NCBIfam" id="TIGR01251">
    <property type="entry name" value="ribP_PPkin"/>
    <property type="match status" value="1"/>
</dbReference>
<feature type="domain" description="Ribose-phosphate pyrophosphokinase N-terminal" evidence="11">
    <location>
        <begin position="4"/>
        <end position="120"/>
    </location>
</feature>
<dbReference type="AlphaFoldDB" id="A0A9D1S9D6"/>
<evidence type="ECO:0000256" key="7">
    <source>
        <dbReference type="ARBA" id="ARBA00022777"/>
    </source>
</evidence>
<keyword evidence="9" id="KW-0460">Magnesium</keyword>
<keyword evidence="7" id="KW-0418">Kinase</keyword>
<dbReference type="SMART" id="SM01400">
    <property type="entry name" value="Pribosyltran_N"/>
    <property type="match status" value="1"/>
</dbReference>
<dbReference type="InterPro" id="IPR029057">
    <property type="entry name" value="PRTase-like"/>
</dbReference>
<protein>
    <recommendedName>
        <fullName evidence="1">ribose-phosphate diphosphokinase</fullName>
        <ecNumber evidence="1">2.7.6.1</ecNumber>
    </recommendedName>
</protein>
<dbReference type="Proteomes" id="UP000824093">
    <property type="component" value="Unassembled WGS sequence"/>
</dbReference>
<evidence type="ECO:0000256" key="5">
    <source>
        <dbReference type="ARBA" id="ARBA00022727"/>
    </source>
</evidence>
<dbReference type="InterPro" id="IPR029099">
    <property type="entry name" value="Pribosyltran_N"/>
</dbReference>
<dbReference type="GO" id="GO:0016301">
    <property type="term" value="F:kinase activity"/>
    <property type="evidence" value="ECO:0007669"/>
    <property type="project" value="UniProtKB-KW"/>
</dbReference>
<reference evidence="12" key="2">
    <citation type="journal article" date="2021" name="PeerJ">
        <title>Extensive microbial diversity within the chicken gut microbiome revealed by metagenomics and culture.</title>
        <authorList>
            <person name="Gilroy R."/>
            <person name="Ravi A."/>
            <person name="Getino M."/>
            <person name="Pursley I."/>
            <person name="Horton D.L."/>
            <person name="Alikhan N.F."/>
            <person name="Baker D."/>
            <person name="Gharbi K."/>
            <person name="Hall N."/>
            <person name="Watson M."/>
            <person name="Adriaenssens E.M."/>
            <person name="Foster-Nyarko E."/>
            <person name="Jarju S."/>
            <person name="Secka A."/>
            <person name="Antonio M."/>
            <person name="Oren A."/>
            <person name="Chaudhuri R.R."/>
            <person name="La Ragione R."/>
            <person name="Hildebrand F."/>
            <person name="Pallen M.J."/>
        </authorList>
    </citation>
    <scope>NUCLEOTIDE SEQUENCE</scope>
    <source>
        <strain evidence="12">CHK195-15760</strain>
    </source>
</reference>
<dbReference type="EC" id="2.7.6.1" evidence="1"/>
<dbReference type="GO" id="GO:0005524">
    <property type="term" value="F:ATP binding"/>
    <property type="evidence" value="ECO:0007669"/>
    <property type="project" value="UniProtKB-KW"/>
</dbReference>
<comment type="catalytic activity">
    <reaction evidence="10">
        <text>D-ribose 5-phosphate + ATP = 5-phospho-alpha-D-ribose 1-diphosphate + AMP + H(+)</text>
        <dbReference type="Rhea" id="RHEA:15609"/>
        <dbReference type="ChEBI" id="CHEBI:15378"/>
        <dbReference type="ChEBI" id="CHEBI:30616"/>
        <dbReference type="ChEBI" id="CHEBI:58017"/>
        <dbReference type="ChEBI" id="CHEBI:78346"/>
        <dbReference type="ChEBI" id="CHEBI:456215"/>
        <dbReference type="EC" id="2.7.6.1"/>
    </reaction>
</comment>
<dbReference type="CDD" id="cd06223">
    <property type="entry name" value="PRTases_typeI"/>
    <property type="match status" value="1"/>
</dbReference>
<keyword evidence="3" id="KW-0808">Transferase</keyword>
<dbReference type="InterPro" id="IPR000836">
    <property type="entry name" value="PRTase_dom"/>
</dbReference>
<dbReference type="GO" id="GO:0002189">
    <property type="term" value="C:ribose phosphate diphosphokinase complex"/>
    <property type="evidence" value="ECO:0007669"/>
    <property type="project" value="TreeGrafter"/>
</dbReference>
<dbReference type="GO" id="GO:0006164">
    <property type="term" value="P:purine nucleotide biosynthetic process"/>
    <property type="evidence" value="ECO:0007669"/>
    <property type="project" value="TreeGrafter"/>
</dbReference>
<accession>A0A9D1S9D6</accession>
<comment type="caution">
    <text evidence="12">The sequence shown here is derived from an EMBL/GenBank/DDBJ whole genome shotgun (WGS) entry which is preliminary data.</text>
</comment>
<gene>
    <name evidence="12" type="ORF">IAB70_04085</name>
</gene>
<evidence type="ECO:0000256" key="6">
    <source>
        <dbReference type="ARBA" id="ARBA00022741"/>
    </source>
</evidence>
<keyword evidence="8" id="KW-0067">ATP-binding</keyword>
<evidence type="ECO:0000256" key="8">
    <source>
        <dbReference type="ARBA" id="ARBA00022840"/>
    </source>
</evidence>
<keyword evidence="5" id="KW-0545">Nucleotide biosynthesis</keyword>
<keyword evidence="4" id="KW-0479">Metal-binding</keyword>
<name>A0A9D1S9D6_9FIRM</name>
<dbReference type="GO" id="GO:0000287">
    <property type="term" value="F:magnesium ion binding"/>
    <property type="evidence" value="ECO:0007669"/>
    <property type="project" value="InterPro"/>
</dbReference>
<dbReference type="SUPFAM" id="SSF53271">
    <property type="entry name" value="PRTase-like"/>
    <property type="match status" value="1"/>
</dbReference>
<dbReference type="FunFam" id="3.40.50.2020:FF:000007">
    <property type="entry name" value="Ribose-phosphate pyrophosphokinase"/>
    <property type="match status" value="1"/>
</dbReference>
<evidence type="ECO:0000256" key="2">
    <source>
        <dbReference type="ARBA" id="ARBA00022490"/>
    </source>
</evidence>
<dbReference type="FunFam" id="3.40.50.2020:FF:000002">
    <property type="entry name" value="Ribose-phosphate pyrophosphokinase"/>
    <property type="match status" value="1"/>
</dbReference>
<evidence type="ECO:0000256" key="10">
    <source>
        <dbReference type="ARBA" id="ARBA00049535"/>
    </source>
</evidence>
<dbReference type="Pfam" id="PF13793">
    <property type="entry name" value="Pribosyltran_N"/>
    <property type="match status" value="1"/>
</dbReference>
<evidence type="ECO:0000256" key="9">
    <source>
        <dbReference type="ARBA" id="ARBA00022842"/>
    </source>
</evidence>
<dbReference type="InterPro" id="IPR005946">
    <property type="entry name" value="Rib-P_diPkinase"/>
</dbReference>
<evidence type="ECO:0000256" key="4">
    <source>
        <dbReference type="ARBA" id="ARBA00022723"/>
    </source>
</evidence>
<dbReference type="Gene3D" id="3.40.50.2020">
    <property type="match status" value="2"/>
</dbReference>
<evidence type="ECO:0000256" key="3">
    <source>
        <dbReference type="ARBA" id="ARBA00022679"/>
    </source>
</evidence>
<reference evidence="12" key="1">
    <citation type="submission" date="2020-10" db="EMBL/GenBank/DDBJ databases">
        <authorList>
            <person name="Gilroy R."/>
        </authorList>
    </citation>
    <scope>NUCLEOTIDE SEQUENCE</scope>
    <source>
        <strain evidence="12">CHK195-15760</strain>
    </source>
</reference>
<evidence type="ECO:0000313" key="13">
    <source>
        <dbReference type="Proteomes" id="UP000824093"/>
    </source>
</evidence>
<organism evidence="12 13">
    <name type="scientific">Candidatus Merdicola faecigallinarum</name>
    <dbReference type="NCBI Taxonomy" id="2840862"/>
    <lineage>
        <taxon>Bacteria</taxon>
        <taxon>Bacillati</taxon>
        <taxon>Bacillota</taxon>
        <taxon>Clostridia</taxon>
        <taxon>Candidatus Merdicola</taxon>
    </lineage>
</organism>
<dbReference type="GO" id="GO:0005737">
    <property type="term" value="C:cytoplasm"/>
    <property type="evidence" value="ECO:0007669"/>
    <property type="project" value="TreeGrafter"/>
</dbReference>
<keyword evidence="2" id="KW-0963">Cytoplasm</keyword>
<dbReference type="GO" id="GO:0006015">
    <property type="term" value="P:5-phosphoribose 1-diphosphate biosynthetic process"/>
    <property type="evidence" value="ECO:0007669"/>
    <property type="project" value="TreeGrafter"/>
</dbReference>
<evidence type="ECO:0000259" key="11">
    <source>
        <dbReference type="Pfam" id="PF13793"/>
    </source>
</evidence>
<dbReference type="PANTHER" id="PTHR10210:SF32">
    <property type="entry name" value="RIBOSE-PHOSPHATE PYROPHOSPHOKINASE 2"/>
    <property type="match status" value="1"/>
</dbReference>
<evidence type="ECO:0000256" key="1">
    <source>
        <dbReference type="ARBA" id="ARBA00013247"/>
    </source>
</evidence>
<dbReference type="PANTHER" id="PTHR10210">
    <property type="entry name" value="RIBOSE-PHOSPHATE DIPHOSPHOKINASE FAMILY MEMBER"/>
    <property type="match status" value="1"/>
</dbReference>
<dbReference type="Pfam" id="PF14572">
    <property type="entry name" value="Pribosyl_synth"/>
    <property type="match status" value="1"/>
</dbReference>
<dbReference type="GO" id="GO:0004749">
    <property type="term" value="F:ribose phosphate diphosphokinase activity"/>
    <property type="evidence" value="ECO:0007669"/>
    <property type="project" value="UniProtKB-EC"/>
</dbReference>
<dbReference type="NCBIfam" id="NF002320">
    <property type="entry name" value="PRK01259.1"/>
    <property type="match status" value="1"/>
</dbReference>